<dbReference type="InterPro" id="IPR019775">
    <property type="entry name" value="WD40_repeat_CS"/>
</dbReference>
<name>G0QRY5_ICHMU</name>
<dbReference type="GO" id="GO:0030621">
    <property type="term" value="F:U4 snRNA binding"/>
    <property type="evidence" value="ECO:0007669"/>
    <property type="project" value="TreeGrafter"/>
</dbReference>
<dbReference type="PROSITE" id="PS00678">
    <property type="entry name" value="WD_REPEATS_1"/>
    <property type="match status" value="1"/>
</dbReference>
<dbReference type="InParanoid" id="G0QRY5"/>
<dbReference type="RefSeq" id="XP_004035501.1">
    <property type="nucleotide sequence ID" value="XM_004035453.1"/>
</dbReference>
<dbReference type="OrthoDB" id="361494at2759"/>
<dbReference type="SUPFAM" id="SSF52047">
    <property type="entry name" value="RNI-like"/>
    <property type="match status" value="1"/>
</dbReference>
<dbReference type="InterPro" id="IPR015943">
    <property type="entry name" value="WD40/YVTN_repeat-like_dom_sf"/>
</dbReference>
<dbReference type="Gene3D" id="2.130.10.10">
    <property type="entry name" value="YVTN repeat-like/Quinoprotein amine dehydrogenase"/>
    <property type="match status" value="2"/>
</dbReference>
<dbReference type="PROSITE" id="PS50082">
    <property type="entry name" value="WD_REPEATS_2"/>
    <property type="match status" value="1"/>
</dbReference>
<evidence type="ECO:0000313" key="5">
    <source>
        <dbReference type="Proteomes" id="UP000008983"/>
    </source>
</evidence>
<dbReference type="GO" id="GO:0017070">
    <property type="term" value="F:U6 snRNA binding"/>
    <property type="evidence" value="ECO:0007669"/>
    <property type="project" value="TreeGrafter"/>
</dbReference>
<dbReference type="InterPro" id="IPR032675">
    <property type="entry name" value="LRR_dom_sf"/>
</dbReference>
<proteinExistence type="predicted"/>
<dbReference type="eggNOG" id="KOG0264">
    <property type="taxonomic scope" value="Eukaryota"/>
</dbReference>
<dbReference type="OMA" id="EICYSIA"/>
<dbReference type="Gene3D" id="3.80.10.10">
    <property type="entry name" value="Ribonuclease Inhibitor"/>
    <property type="match status" value="1"/>
</dbReference>
<dbReference type="GeneID" id="14908167"/>
<organism evidence="4 5">
    <name type="scientific">Ichthyophthirius multifiliis</name>
    <name type="common">White spot disease agent</name>
    <name type="synonym">Ich</name>
    <dbReference type="NCBI Taxonomy" id="5932"/>
    <lineage>
        <taxon>Eukaryota</taxon>
        <taxon>Sar</taxon>
        <taxon>Alveolata</taxon>
        <taxon>Ciliophora</taxon>
        <taxon>Intramacronucleata</taxon>
        <taxon>Oligohymenophorea</taxon>
        <taxon>Hymenostomatida</taxon>
        <taxon>Ophryoglenina</taxon>
        <taxon>Ichthyophthirius</taxon>
    </lineage>
</organism>
<keyword evidence="5" id="KW-1185">Reference proteome</keyword>
<keyword evidence="1 3" id="KW-0853">WD repeat</keyword>
<reference evidence="4 5" key="1">
    <citation type="submission" date="2011-07" db="EMBL/GenBank/DDBJ databases">
        <authorList>
            <person name="Coyne R."/>
            <person name="Brami D."/>
            <person name="Johnson J."/>
            <person name="Hostetler J."/>
            <person name="Hannick L."/>
            <person name="Clark T."/>
            <person name="Cassidy-Hanley D."/>
            <person name="Inman J."/>
        </authorList>
    </citation>
    <scope>NUCLEOTIDE SEQUENCE [LARGE SCALE GENOMIC DNA]</scope>
    <source>
        <strain evidence="4 5">G5</strain>
    </source>
</reference>
<dbReference type="PANTHER" id="PTHR19846:SF0">
    <property type="entry name" value="PRE-MRNA PROCESSING FACTOR 4"/>
    <property type="match status" value="1"/>
</dbReference>
<dbReference type="EMBL" id="GL983803">
    <property type="protein sequence ID" value="EGR32015.1"/>
    <property type="molecule type" value="Genomic_DNA"/>
</dbReference>
<dbReference type="Pfam" id="PF00400">
    <property type="entry name" value="WD40"/>
    <property type="match status" value="1"/>
</dbReference>
<dbReference type="Proteomes" id="UP000008983">
    <property type="component" value="Unassembled WGS sequence"/>
</dbReference>
<protein>
    <submittedName>
        <fullName evidence="4">Uncharacterized protein</fullName>
    </submittedName>
</protein>
<dbReference type="GO" id="GO:0046540">
    <property type="term" value="C:U4/U6 x U5 tri-snRNP complex"/>
    <property type="evidence" value="ECO:0007669"/>
    <property type="project" value="TreeGrafter"/>
</dbReference>
<dbReference type="SUPFAM" id="SSF50978">
    <property type="entry name" value="WD40 repeat-like"/>
    <property type="match status" value="1"/>
</dbReference>
<gene>
    <name evidence="4" type="ORF">IMG5_098510</name>
</gene>
<dbReference type="InterPro" id="IPR036322">
    <property type="entry name" value="WD40_repeat_dom_sf"/>
</dbReference>
<dbReference type="InterPro" id="IPR001680">
    <property type="entry name" value="WD40_rpt"/>
</dbReference>
<dbReference type="SMART" id="SM00320">
    <property type="entry name" value="WD40"/>
    <property type="match status" value="5"/>
</dbReference>
<dbReference type="AlphaFoldDB" id="G0QRY5"/>
<evidence type="ECO:0000256" key="1">
    <source>
        <dbReference type="ARBA" id="ARBA00022574"/>
    </source>
</evidence>
<sequence>MPKLKELELNLFQWGYFNVRITSQSIIKLTQAISELSSLEVIKIDMGRWGCEQYRNLNIYDDSTIQGFCKMIKALAGTLKEIYINLRSWAYENEYINNQSVRNIFQSIGKCEKLESLILDMNKWGYLNEKINNESVSDMPEYFKNLSNLKSVQINMNLWRLFDDFQTVKSAFAQLPNLLQIKIFTENPDCNIISLEELVKFKYQSYLTIIAMLKTQKITDQIRKEIVWDSIRCIKFIFYNPEINSSNFKYVHQYSPMKDKDSFGISIDNHKQIIYSCGTDHICLWDIEKQQILRRIQEPKINGESQGLSTIEFDPQQRVFVASGISKMVHIFDERQNHKIIILQGHTENVTRIKSFTNNTQYFLATGSHDKSLCLWNIRKLTAYTKIPNYHNSTIFGIDLNIKQQILYTSSWDKNLKILDLNNLKVIETIEEAQKERMIACIYDNRTNQLMTSSADGTLQIYKQYQPEQIQ</sequence>
<accession>G0QRY5</accession>
<dbReference type="PANTHER" id="PTHR19846">
    <property type="entry name" value="WD40 REPEAT PROTEIN"/>
    <property type="match status" value="1"/>
</dbReference>
<evidence type="ECO:0000256" key="3">
    <source>
        <dbReference type="PROSITE-ProRule" id="PRU00221"/>
    </source>
</evidence>
<keyword evidence="2" id="KW-0677">Repeat</keyword>
<dbReference type="GO" id="GO:0000398">
    <property type="term" value="P:mRNA splicing, via spliceosome"/>
    <property type="evidence" value="ECO:0007669"/>
    <property type="project" value="TreeGrafter"/>
</dbReference>
<evidence type="ECO:0000256" key="2">
    <source>
        <dbReference type="ARBA" id="ARBA00022737"/>
    </source>
</evidence>
<evidence type="ECO:0000313" key="4">
    <source>
        <dbReference type="EMBL" id="EGR32015.1"/>
    </source>
</evidence>
<feature type="repeat" description="WD" evidence="3">
    <location>
        <begin position="343"/>
        <end position="386"/>
    </location>
</feature>
<dbReference type="STRING" id="857967.G0QRY5"/>